<dbReference type="InterPro" id="IPR007219">
    <property type="entry name" value="XnlR_reg_dom"/>
</dbReference>
<dbReference type="AlphaFoldDB" id="A0A8H7PMQ4"/>
<name>A0A8H7PMQ4_9FUNG</name>
<organism evidence="8 9">
    <name type="scientific">Umbelopsis vinacea</name>
    <dbReference type="NCBI Taxonomy" id="44442"/>
    <lineage>
        <taxon>Eukaryota</taxon>
        <taxon>Fungi</taxon>
        <taxon>Fungi incertae sedis</taxon>
        <taxon>Mucoromycota</taxon>
        <taxon>Mucoromycotina</taxon>
        <taxon>Umbelopsidomycetes</taxon>
        <taxon>Umbelopsidales</taxon>
        <taxon>Umbelopsidaceae</taxon>
        <taxon>Umbelopsis</taxon>
    </lineage>
</organism>
<comment type="caution">
    <text evidence="8">The sequence shown here is derived from an EMBL/GenBank/DDBJ whole genome shotgun (WGS) entry which is preliminary data.</text>
</comment>
<dbReference type="GO" id="GO:0003677">
    <property type="term" value="F:DNA binding"/>
    <property type="evidence" value="ECO:0007669"/>
    <property type="project" value="InterPro"/>
</dbReference>
<proteinExistence type="predicted"/>
<feature type="compositionally biased region" description="Polar residues" evidence="6">
    <location>
        <begin position="671"/>
        <end position="699"/>
    </location>
</feature>
<keyword evidence="4" id="KW-0804">Transcription</keyword>
<gene>
    <name evidence="8" type="ORF">INT44_007238</name>
</gene>
<dbReference type="Proteomes" id="UP000612746">
    <property type="component" value="Unassembled WGS sequence"/>
</dbReference>
<evidence type="ECO:0000259" key="7">
    <source>
        <dbReference type="Pfam" id="PF04082"/>
    </source>
</evidence>
<accession>A0A8H7PMQ4</accession>
<dbReference type="InterPro" id="IPR050815">
    <property type="entry name" value="TF_fung"/>
</dbReference>
<sequence>MLVASADNTISDLNISVNSMQTSTPQQLLGSNSTNYLESAANVDSFFTEALDVFSKAGTQPRIAHNQAAGTPSDPLTADPSPSGISSFKEEEDQEEESEEEEPNAVTWKLKLSPSMMILDTNILTVAGLEKVLEQLKINVQPQAEVNDSNSMLYDLSPIPTPAQRMVILGAMKSIYPSYTVEPINLAHYQNVMCTQLTNECVEEFFSCFNEPIWNINRSTFMSTYNPTAILDWNSNSPVSEGIDVLLQASVCSVTIGHLLLVHRQLPYLNVTGLMGIYHLKAKEILEDYFDVGDIRVVMSLLMLSNPPNTPAGDYLTISRDKNIYLELAIRMSDAIGLFEIDRRKAPSIEHERGRRLAWVILCMEFFSDSNTTGGTGYIDLRHWQVNLPTVLPSDSQTTHKSIEYLSHFGQMVMQYKTGYNRILRITRQTTMNAQNLQRFLQPLFTQMKGNAYKFIKLDVDREMYGDLAQLSAEPIPQRPISILALKLHLLFYSLALNVYTSFIPVKSIAYDKSLQGFRERPVHTSQNINPNLPPHSNMHYLGASPHGSPATSQMSPKPSQDVSAATPSQLHCIVSAAVTTTKMIGLLEALLQRDITLCHHDPLQGLVQLTHTCQYISNVSKDDGVLSLCSLNITRARLLLERLPLYRTGDSRCMELLTRLRIWQGLDPSSKSMPTSLAETQSLRSSGQELANQLQQRVGSFHESTPSWSPPRPSRHTTETSDDDQQIKLEPADDQIQDDEEYYSGSSYED</sequence>
<protein>
    <recommendedName>
        <fullName evidence="7">Xylanolytic transcriptional activator regulatory domain-containing protein</fullName>
    </recommendedName>
</protein>
<feature type="domain" description="Xylanolytic transcriptional activator regulatory" evidence="7">
    <location>
        <begin position="203"/>
        <end position="449"/>
    </location>
</feature>
<dbReference type="CDD" id="cd12148">
    <property type="entry name" value="fungal_TF_MHR"/>
    <property type="match status" value="1"/>
</dbReference>
<evidence type="ECO:0000256" key="6">
    <source>
        <dbReference type="SAM" id="MobiDB-lite"/>
    </source>
</evidence>
<dbReference type="Pfam" id="PF04082">
    <property type="entry name" value="Fungal_trans"/>
    <property type="match status" value="1"/>
</dbReference>
<keyword evidence="3" id="KW-0805">Transcription regulation</keyword>
<evidence type="ECO:0000256" key="1">
    <source>
        <dbReference type="ARBA" id="ARBA00004123"/>
    </source>
</evidence>
<dbReference type="GO" id="GO:0008270">
    <property type="term" value="F:zinc ion binding"/>
    <property type="evidence" value="ECO:0007669"/>
    <property type="project" value="InterPro"/>
</dbReference>
<evidence type="ECO:0000256" key="5">
    <source>
        <dbReference type="ARBA" id="ARBA00023242"/>
    </source>
</evidence>
<feature type="compositionally biased region" description="Polar residues" evidence="6">
    <location>
        <begin position="550"/>
        <end position="564"/>
    </location>
</feature>
<keyword evidence="2" id="KW-0479">Metal-binding</keyword>
<dbReference type="GO" id="GO:0006351">
    <property type="term" value="P:DNA-templated transcription"/>
    <property type="evidence" value="ECO:0007669"/>
    <property type="project" value="InterPro"/>
</dbReference>
<dbReference type="PANTHER" id="PTHR47338:SF5">
    <property type="entry name" value="ZN(II)2CYS6 TRANSCRIPTION FACTOR (EUROFUNG)"/>
    <property type="match status" value="1"/>
</dbReference>
<evidence type="ECO:0000256" key="3">
    <source>
        <dbReference type="ARBA" id="ARBA00023015"/>
    </source>
</evidence>
<comment type="subcellular location">
    <subcellularLocation>
        <location evidence="1">Nucleus</location>
    </subcellularLocation>
</comment>
<dbReference type="EMBL" id="JAEPRA010000013">
    <property type="protein sequence ID" value="KAG2176575.1"/>
    <property type="molecule type" value="Genomic_DNA"/>
</dbReference>
<feature type="compositionally biased region" description="Acidic residues" evidence="6">
    <location>
        <begin position="733"/>
        <end position="751"/>
    </location>
</feature>
<keyword evidence="9" id="KW-1185">Reference proteome</keyword>
<feature type="region of interest" description="Disordered" evidence="6">
    <location>
        <begin position="65"/>
        <end position="105"/>
    </location>
</feature>
<feature type="compositionally biased region" description="Acidic residues" evidence="6">
    <location>
        <begin position="90"/>
        <end position="103"/>
    </location>
</feature>
<reference evidence="8" key="1">
    <citation type="submission" date="2020-12" db="EMBL/GenBank/DDBJ databases">
        <title>Metabolic potential, ecology and presence of endohyphal bacteria is reflected in genomic diversity of Mucoromycotina.</title>
        <authorList>
            <person name="Muszewska A."/>
            <person name="Okrasinska A."/>
            <person name="Steczkiewicz K."/>
            <person name="Drgas O."/>
            <person name="Orlowska M."/>
            <person name="Perlinska-Lenart U."/>
            <person name="Aleksandrzak-Piekarczyk T."/>
            <person name="Szatraj K."/>
            <person name="Zielenkiewicz U."/>
            <person name="Pilsyk S."/>
            <person name="Malc E."/>
            <person name="Mieczkowski P."/>
            <person name="Kruszewska J.S."/>
            <person name="Biernat P."/>
            <person name="Pawlowska J."/>
        </authorList>
    </citation>
    <scope>NUCLEOTIDE SEQUENCE</scope>
    <source>
        <strain evidence="8">WA0000051536</strain>
    </source>
</reference>
<feature type="region of interest" description="Disordered" evidence="6">
    <location>
        <begin position="671"/>
        <end position="751"/>
    </location>
</feature>
<keyword evidence="5" id="KW-0539">Nucleus</keyword>
<evidence type="ECO:0000256" key="2">
    <source>
        <dbReference type="ARBA" id="ARBA00022723"/>
    </source>
</evidence>
<dbReference type="PANTHER" id="PTHR47338">
    <property type="entry name" value="ZN(II)2CYS6 TRANSCRIPTION FACTOR (EUROFUNG)-RELATED"/>
    <property type="match status" value="1"/>
</dbReference>
<evidence type="ECO:0000313" key="9">
    <source>
        <dbReference type="Proteomes" id="UP000612746"/>
    </source>
</evidence>
<evidence type="ECO:0000313" key="8">
    <source>
        <dbReference type="EMBL" id="KAG2176575.1"/>
    </source>
</evidence>
<dbReference type="OrthoDB" id="2283488at2759"/>
<evidence type="ECO:0000256" key="4">
    <source>
        <dbReference type="ARBA" id="ARBA00023163"/>
    </source>
</evidence>
<dbReference type="GO" id="GO:0000981">
    <property type="term" value="F:DNA-binding transcription factor activity, RNA polymerase II-specific"/>
    <property type="evidence" value="ECO:0007669"/>
    <property type="project" value="InterPro"/>
</dbReference>
<feature type="region of interest" description="Disordered" evidence="6">
    <location>
        <begin position="525"/>
        <end position="564"/>
    </location>
</feature>
<dbReference type="GO" id="GO:0005634">
    <property type="term" value="C:nucleus"/>
    <property type="evidence" value="ECO:0007669"/>
    <property type="project" value="UniProtKB-SubCell"/>
</dbReference>